<proteinExistence type="predicted"/>
<dbReference type="AlphaFoldDB" id="A0A2W1NPF6"/>
<evidence type="ECO:0000259" key="1">
    <source>
        <dbReference type="SMART" id="SM00198"/>
    </source>
</evidence>
<dbReference type="Pfam" id="PF00188">
    <property type="entry name" value="CAP"/>
    <property type="match status" value="1"/>
</dbReference>
<dbReference type="SUPFAM" id="SSF55797">
    <property type="entry name" value="PR-1-like"/>
    <property type="match status" value="1"/>
</dbReference>
<sequence length="139" mass="15328">MSSFYPEASSTLVSAYERQSFDLANAARAKLGMSPFAWDDRIAGTARKHSQDMAANDFFDHNNLQGASPFDRMKRDGIKIRAAAENIAAGQTSAIFAHHGWMNSEGHRKNLLSDIKRLGVGVAFGGSMSIYYTQNFYTP</sequence>
<accession>A0A2W1NPF6</accession>
<dbReference type="InterPro" id="IPR035940">
    <property type="entry name" value="CAP_sf"/>
</dbReference>
<keyword evidence="3" id="KW-1185">Reference proteome</keyword>
<gene>
    <name evidence="2" type="ORF">CBW46_017805</name>
</gene>
<dbReference type="PANTHER" id="PTHR31157:SF1">
    <property type="entry name" value="SCP DOMAIN-CONTAINING PROTEIN"/>
    <property type="match status" value="1"/>
</dbReference>
<name>A0A2W1NPF6_PAEXE</name>
<dbReference type="InterPro" id="IPR014044">
    <property type="entry name" value="CAP_dom"/>
</dbReference>
<organism evidence="2 3">
    <name type="scientific">Paenibacillus xerothermodurans</name>
    <dbReference type="NCBI Taxonomy" id="1977292"/>
    <lineage>
        <taxon>Bacteria</taxon>
        <taxon>Bacillati</taxon>
        <taxon>Bacillota</taxon>
        <taxon>Bacilli</taxon>
        <taxon>Bacillales</taxon>
        <taxon>Paenibacillaceae</taxon>
        <taxon>Paenibacillus</taxon>
    </lineage>
</organism>
<dbReference type="EMBL" id="NHRJ02000015">
    <property type="protein sequence ID" value="PZE19616.1"/>
    <property type="molecule type" value="Genomic_DNA"/>
</dbReference>
<dbReference type="SMART" id="SM00198">
    <property type="entry name" value="SCP"/>
    <property type="match status" value="1"/>
</dbReference>
<evidence type="ECO:0000313" key="2">
    <source>
        <dbReference type="EMBL" id="PZE19616.1"/>
    </source>
</evidence>
<dbReference type="Proteomes" id="UP000214746">
    <property type="component" value="Unassembled WGS sequence"/>
</dbReference>
<comment type="caution">
    <text evidence="2">The sequence shown here is derived from an EMBL/GenBank/DDBJ whole genome shotgun (WGS) entry which is preliminary data.</text>
</comment>
<dbReference type="PANTHER" id="PTHR31157">
    <property type="entry name" value="SCP DOMAIN-CONTAINING PROTEIN"/>
    <property type="match status" value="1"/>
</dbReference>
<evidence type="ECO:0000313" key="3">
    <source>
        <dbReference type="Proteomes" id="UP000214746"/>
    </source>
</evidence>
<dbReference type="Gene3D" id="3.40.33.10">
    <property type="entry name" value="CAP"/>
    <property type="match status" value="1"/>
</dbReference>
<dbReference type="CDD" id="cd05379">
    <property type="entry name" value="CAP_bacterial"/>
    <property type="match status" value="1"/>
</dbReference>
<feature type="domain" description="SCP" evidence="1">
    <location>
        <begin position="15"/>
        <end position="139"/>
    </location>
</feature>
<dbReference type="OrthoDB" id="9783944at2"/>
<reference evidence="2" key="1">
    <citation type="submission" date="2018-06" db="EMBL/GenBank/DDBJ databases">
        <title>Paenibacillus xerothermodurans sp. nov. an extremely dry heat resistant spore forming bacterium isolated from the soil of Cape Canaveral, Florida.</title>
        <authorList>
            <person name="Seuylemezian A."/>
            <person name="Kaur N."/>
            <person name="Patil P."/>
            <person name="Patil P."/>
            <person name="Mayilraj S."/>
            <person name="Vaishampayan P."/>
        </authorList>
    </citation>
    <scope>NUCLEOTIDE SEQUENCE [LARGE SCALE GENOMIC DNA]</scope>
    <source>
        <strain evidence="2">ATCC 27380</strain>
    </source>
</reference>
<protein>
    <submittedName>
        <fullName evidence="2">CAP domain-containing protein</fullName>
    </submittedName>
</protein>